<feature type="transmembrane region" description="Helical" evidence="6">
    <location>
        <begin position="86"/>
        <end position="110"/>
    </location>
</feature>
<keyword evidence="4 6" id="KW-1133">Transmembrane helix</keyword>
<evidence type="ECO:0000256" key="6">
    <source>
        <dbReference type="SAM" id="Phobius"/>
    </source>
</evidence>
<feature type="transmembrane region" description="Helical" evidence="6">
    <location>
        <begin position="266"/>
        <end position="293"/>
    </location>
</feature>
<dbReference type="InterPro" id="IPR024923">
    <property type="entry name" value="PG_synth_SpoVB"/>
</dbReference>
<keyword evidence="5 6" id="KW-0472">Membrane</keyword>
<organism evidence="7 8">
    <name type="scientific">Paenibacillus vandeheii</name>
    <dbReference type="NCBI Taxonomy" id="3035917"/>
    <lineage>
        <taxon>Bacteria</taxon>
        <taxon>Bacillati</taxon>
        <taxon>Bacillota</taxon>
        <taxon>Bacilli</taxon>
        <taxon>Bacillales</taxon>
        <taxon>Paenibacillaceae</taxon>
        <taxon>Paenibacillus</taxon>
    </lineage>
</organism>
<comment type="caution">
    <text evidence="7">The sequence shown here is derived from an EMBL/GenBank/DDBJ whole genome shotgun (WGS) entry which is preliminary data.</text>
</comment>
<keyword evidence="2" id="KW-1003">Cell membrane</keyword>
<evidence type="ECO:0000256" key="4">
    <source>
        <dbReference type="ARBA" id="ARBA00022989"/>
    </source>
</evidence>
<name>A0ABT8J7L1_9BACL</name>
<feature type="transmembrane region" description="Helical" evidence="6">
    <location>
        <begin position="352"/>
        <end position="371"/>
    </location>
</feature>
<keyword evidence="3 6" id="KW-0812">Transmembrane</keyword>
<evidence type="ECO:0000256" key="2">
    <source>
        <dbReference type="ARBA" id="ARBA00022475"/>
    </source>
</evidence>
<dbReference type="RefSeq" id="WP_301245678.1">
    <property type="nucleotide sequence ID" value="NZ_JAROCD010000003.1"/>
</dbReference>
<proteinExistence type="predicted"/>
<dbReference type="InterPro" id="IPR002797">
    <property type="entry name" value="Polysacc_synth"/>
</dbReference>
<feature type="transmembrane region" description="Helical" evidence="6">
    <location>
        <begin position="439"/>
        <end position="457"/>
    </location>
</feature>
<dbReference type="Pfam" id="PF01943">
    <property type="entry name" value="Polysacc_synt"/>
    <property type="match status" value="1"/>
</dbReference>
<dbReference type="PANTHER" id="PTHR30250:SF21">
    <property type="entry name" value="LIPID II FLIPPASE MURJ"/>
    <property type="match status" value="1"/>
</dbReference>
<sequence length="494" mass="54865">MNIPPSLKQTGIRIGAVSLVKVMGLTGRIILTRMAGPEGIGLFQIAYSYFGFMLMLITGGLPTSLGMYTAKQPALGWFWFKRLSTLLSMIGATFCLLTLAYASTISTWLGNPVLEPFIRSLSIAIFVVPLLSLLRGYLQGLEYYSAIAVSEVIEQAVRIGLMLGMTWLWLPQGVMYAVGRSLIGTAMGGIAAFVMLLLFLRYTGQKNEIPPYVSTGRSDGFWFIKSSLVISVTRLLIPFSDMLDAVIIPLRLQIAGYTSAQATAMYGLLMGMAMLVVYMPTIVTAAISHTLTMKLALSWQELRYDYFAKKSRQTMEIVWIWGITSSCFLWIFNRDLAQLLFHSGQTAELIRWLSIIPLLVGLREVSTSILWAQDNKKVSLIGTAIGITAATLSHYFLIPLNGVHLKGGVAGVILMEFIIMSGNLIGLRKLLKGVRISSLTLHFMVVIVISALVAWLREWTTLPVYWGDYAILPSIFLFFLLNGSYLMIHYRLRS</sequence>
<evidence type="ECO:0000313" key="7">
    <source>
        <dbReference type="EMBL" id="MDN4600913.1"/>
    </source>
</evidence>
<evidence type="ECO:0000256" key="5">
    <source>
        <dbReference type="ARBA" id="ARBA00023136"/>
    </source>
</evidence>
<feature type="transmembrane region" description="Helical" evidence="6">
    <location>
        <begin position="116"/>
        <end position="134"/>
    </location>
</feature>
<evidence type="ECO:0000256" key="1">
    <source>
        <dbReference type="ARBA" id="ARBA00004651"/>
    </source>
</evidence>
<dbReference type="EMBL" id="JAROCD010000003">
    <property type="protein sequence ID" value="MDN4600913.1"/>
    <property type="molecule type" value="Genomic_DNA"/>
</dbReference>
<gene>
    <name evidence="7" type="ORF">P5G61_06740</name>
</gene>
<comment type="subcellular location">
    <subcellularLocation>
        <location evidence="1">Cell membrane</location>
        <topology evidence="1">Multi-pass membrane protein</topology>
    </subcellularLocation>
</comment>
<accession>A0ABT8J7L1</accession>
<keyword evidence="8" id="KW-1185">Reference proteome</keyword>
<feature type="transmembrane region" description="Helical" evidence="6">
    <location>
        <begin position="378"/>
        <end position="397"/>
    </location>
</feature>
<feature type="transmembrane region" description="Helical" evidence="6">
    <location>
        <begin position="314"/>
        <end position="332"/>
    </location>
</feature>
<feature type="transmembrane region" description="Helical" evidence="6">
    <location>
        <begin position="220"/>
        <end position="237"/>
    </location>
</feature>
<reference evidence="7" key="1">
    <citation type="submission" date="2023-03" db="EMBL/GenBank/DDBJ databases">
        <title>MT1 and MT2 Draft Genomes of Novel Species.</title>
        <authorList>
            <person name="Venkateswaran K."/>
        </authorList>
    </citation>
    <scope>NUCLEOTIDE SEQUENCE</scope>
    <source>
        <strain evidence="7">F6_3S_P_1C</strain>
    </source>
</reference>
<feature type="transmembrane region" description="Helical" evidence="6">
    <location>
        <begin position="12"/>
        <end position="31"/>
    </location>
</feature>
<dbReference type="Proteomes" id="UP001174205">
    <property type="component" value="Unassembled WGS sequence"/>
</dbReference>
<feature type="transmembrane region" description="Helical" evidence="6">
    <location>
        <begin position="409"/>
        <end position="427"/>
    </location>
</feature>
<feature type="transmembrane region" description="Helical" evidence="6">
    <location>
        <begin position="43"/>
        <end position="65"/>
    </location>
</feature>
<dbReference type="PANTHER" id="PTHR30250">
    <property type="entry name" value="PST FAMILY PREDICTED COLANIC ACID TRANSPORTER"/>
    <property type="match status" value="1"/>
</dbReference>
<feature type="transmembrane region" description="Helical" evidence="6">
    <location>
        <begin position="469"/>
        <end position="488"/>
    </location>
</feature>
<protein>
    <submittedName>
        <fullName evidence="7">Oligosaccharide flippase family protein</fullName>
    </submittedName>
</protein>
<dbReference type="PIRSF" id="PIRSF038958">
    <property type="entry name" value="PG_synth_SpoVB"/>
    <property type="match status" value="1"/>
</dbReference>
<evidence type="ECO:0000256" key="3">
    <source>
        <dbReference type="ARBA" id="ARBA00022692"/>
    </source>
</evidence>
<dbReference type="InterPro" id="IPR050833">
    <property type="entry name" value="Poly_Biosynth_Transport"/>
</dbReference>
<evidence type="ECO:0000313" key="8">
    <source>
        <dbReference type="Proteomes" id="UP001174205"/>
    </source>
</evidence>
<feature type="transmembrane region" description="Helical" evidence="6">
    <location>
        <begin position="182"/>
        <end position="200"/>
    </location>
</feature>